<comment type="caution">
    <text evidence="1">The sequence shown here is derived from an EMBL/GenBank/DDBJ whole genome shotgun (WGS) entry which is preliminary data.</text>
</comment>
<dbReference type="Proteomes" id="UP000324927">
    <property type="component" value="Unassembled WGS sequence"/>
</dbReference>
<protein>
    <submittedName>
        <fullName evidence="1">Uncharacterized protein</fullName>
    </submittedName>
</protein>
<evidence type="ECO:0000313" key="2">
    <source>
        <dbReference type="Proteomes" id="UP000324927"/>
    </source>
</evidence>
<evidence type="ECO:0000313" key="1">
    <source>
        <dbReference type="EMBL" id="KAA0593737.1"/>
    </source>
</evidence>
<keyword evidence="2" id="KW-1185">Reference proteome</keyword>
<dbReference type="EMBL" id="VTTN01000010">
    <property type="protein sequence ID" value="KAA0593737.1"/>
    <property type="molecule type" value="Genomic_DNA"/>
</dbReference>
<organism evidence="1 2">
    <name type="scientific">Azospirillum lipoferum</name>
    <dbReference type="NCBI Taxonomy" id="193"/>
    <lineage>
        <taxon>Bacteria</taxon>
        <taxon>Pseudomonadati</taxon>
        <taxon>Pseudomonadota</taxon>
        <taxon>Alphaproteobacteria</taxon>
        <taxon>Rhodospirillales</taxon>
        <taxon>Azospirillaceae</taxon>
        <taxon>Azospirillum</taxon>
    </lineage>
</organism>
<accession>A0A5A9GHD3</accession>
<reference evidence="1 2" key="1">
    <citation type="submission" date="2019-08" db="EMBL/GenBank/DDBJ databases">
        <authorList>
            <person name="Grouzdev D."/>
            <person name="Tikhonova E."/>
            <person name="Kravchenko I."/>
        </authorList>
    </citation>
    <scope>NUCLEOTIDE SEQUENCE [LARGE SCALE GENOMIC DNA]</scope>
    <source>
        <strain evidence="1 2">59b</strain>
    </source>
</reference>
<name>A0A5A9GHD3_AZOLI</name>
<dbReference type="RefSeq" id="WP_149233403.1">
    <property type="nucleotide sequence ID" value="NZ_JALJXJ010000016.1"/>
</dbReference>
<sequence>MLVPVWGERYIAALTDLSLPFLLSPGNLPGLACRDLFILRLITMPEEAAYLNSHPVIQRARQWVRVDVVVFPESFPRHMSHLPLFSQAYAWEIERARSRQEDVICLCADSIVSDGGLVAVERVRAMGRRCIYICGHRVNQTELVDWAAKHRRDDGSIQVPTRDLVRFSTEASHEWTRRVSFGDGVVPEVPGFFWVDGRTNLLATSLLLHPLYIDTRAIPEDFARKSETSIDGDVPSWLDCDPADVHIFDDSDDFFAFEFSDRVALPNRKPLPDNADVWLDAWTNSVWTYIERHLLRRPGLDAYLHNLGTKIRCHSGGIGKIDPQVEALSDRFIETIRLRVRRHMDGLVS</sequence>
<gene>
    <name evidence="1" type="ORF">FZ942_22875</name>
</gene>
<proteinExistence type="predicted"/>
<dbReference type="AlphaFoldDB" id="A0A5A9GHD3"/>